<dbReference type="RefSeq" id="WP_212687997.1">
    <property type="nucleotide sequence ID" value="NZ_JAGSPN010000007.1"/>
</dbReference>
<evidence type="ECO:0000313" key="2">
    <source>
        <dbReference type="Proteomes" id="UP000680067"/>
    </source>
</evidence>
<organism evidence="1 2">
    <name type="scientific">Undibacterium luofuense</name>
    <dbReference type="NCBI Taxonomy" id="2828733"/>
    <lineage>
        <taxon>Bacteria</taxon>
        <taxon>Pseudomonadati</taxon>
        <taxon>Pseudomonadota</taxon>
        <taxon>Betaproteobacteria</taxon>
        <taxon>Burkholderiales</taxon>
        <taxon>Oxalobacteraceae</taxon>
        <taxon>Undibacterium</taxon>
    </lineage>
</organism>
<keyword evidence="2" id="KW-1185">Reference proteome</keyword>
<comment type="caution">
    <text evidence="1">The sequence shown here is derived from an EMBL/GenBank/DDBJ whole genome shotgun (WGS) entry which is preliminary data.</text>
</comment>
<protein>
    <submittedName>
        <fullName evidence="1">Uncharacterized protein</fullName>
    </submittedName>
</protein>
<gene>
    <name evidence="1" type="ORF">KDM89_11095</name>
</gene>
<name>A0A941DPT2_9BURK</name>
<reference evidence="1" key="1">
    <citation type="submission" date="2021-04" db="EMBL/GenBank/DDBJ databases">
        <title>novel species isolated from subtropical streams in China.</title>
        <authorList>
            <person name="Lu H."/>
        </authorList>
    </citation>
    <scope>NUCLEOTIDE SEQUENCE</scope>
    <source>
        <strain evidence="1">LFS511W</strain>
    </source>
</reference>
<dbReference type="AlphaFoldDB" id="A0A941DPT2"/>
<proteinExistence type="predicted"/>
<sequence>MELKTVLTCPLGHKCQEVRDGAIHQCSWFTKLAGKNPNTGENVDEFACAMSWLPVLLIENAQQQRSTAAAVESFRNEMAEANQHSQQLLHASASVFGTPHFVRAIGKAG</sequence>
<dbReference type="Proteomes" id="UP000680067">
    <property type="component" value="Unassembled WGS sequence"/>
</dbReference>
<dbReference type="EMBL" id="JAGSPN010000007">
    <property type="protein sequence ID" value="MBR7782691.1"/>
    <property type="molecule type" value="Genomic_DNA"/>
</dbReference>
<evidence type="ECO:0000313" key="1">
    <source>
        <dbReference type="EMBL" id="MBR7782691.1"/>
    </source>
</evidence>
<accession>A0A941DPT2</accession>